<dbReference type="GO" id="GO:0006021">
    <property type="term" value="P:inositol biosynthetic process"/>
    <property type="evidence" value="ECO:0007669"/>
    <property type="project" value="TreeGrafter"/>
</dbReference>
<dbReference type="InterPro" id="IPR036291">
    <property type="entry name" value="NAD(P)-bd_dom_sf"/>
</dbReference>
<dbReference type="SUPFAM" id="SSF55347">
    <property type="entry name" value="Glyceraldehyde-3-phosphate dehydrogenase-like, C-terminal domain"/>
    <property type="match status" value="1"/>
</dbReference>
<dbReference type="Pfam" id="PF01658">
    <property type="entry name" value="Inos-1-P_synth"/>
    <property type="match status" value="1"/>
</dbReference>
<feature type="non-terminal residue" evidence="2">
    <location>
        <position position="1"/>
    </location>
</feature>
<reference evidence="2" key="1">
    <citation type="submission" date="2020-04" db="EMBL/GenBank/DDBJ databases">
        <authorList>
            <person name="Zhang T."/>
        </authorList>
    </citation>
    <scope>NUCLEOTIDE SEQUENCE</scope>
    <source>
        <strain evidence="2">HKST-UBA14</strain>
    </source>
</reference>
<reference evidence="2" key="2">
    <citation type="journal article" date="2021" name="Microbiome">
        <title>Successional dynamics and alternative stable states in a saline activated sludge microbial community over 9 years.</title>
        <authorList>
            <person name="Wang Y."/>
            <person name="Ye J."/>
            <person name="Ju F."/>
            <person name="Liu L."/>
            <person name="Boyd J.A."/>
            <person name="Deng Y."/>
            <person name="Parks D.H."/>
            <person name="Jiang X."/>
            <person name="Yin X."/>
            <person name="Woodcroft B.J."/>
            <person name="Tyson G.W."/>
            <person name="Hugenholtz P."/>
            <person name="Polz M.F."/>
            <person name="Zhang T."/>
        </authorList>
    </citation>
    <scope>NUCLEOTIDE SEQUENCE</scope>
    <source>
        <strain evidence="2">HKST-UBA14</strain>
    </source>
</reference>
<proteinExistence type="predicted"/>
<dbReference type="GO" id="GO:0004512">
    <property type="term" value="F:inositol-3-phosphate synthase activity"/>
    <property type="evidence" value="ECO:0007669"/>
    <property type="project" value="TreeGrafter"/>
</dbReference>
<dbReference type="PANTHER" id="PTHR43125">
    <property type="entry name" value="INOSITOL-3-PHOSPHATE SYNTHASE"/>
    <property type="match status" value="1"/>
</dbReference>
<protein>
    <submittedName>
        <fullName evidence="2">Inositol-3-phosphate synthase</fullName>
    </submittedName>
</protein>
<comment type="caution">
    <text evidence="2">The sequence shown here is derived from an EMBL/GenBank/DDBJ whole genome shotgun (WGS) entry which is preliminary data.</text>
</comment>
<gene>
    <name evidence="2" type="ORF">KC909_05765</name>
</gene>
<dbReference type="InterPro" id="IPR013021">
    <property type="entry name" value="Myo-inos-1-P_Synthase_GAPDH"/>
</dbReference>
<dbReference type="AlphaFoldDB" id="A0A955L6D0"/>
<evidence type="ECO:0000313" key="2">
    <source>
        <dbReference type="EMBL" id="MCA9383841.1"/>
    </source>
</evidence>
<feature type="domain" description="Myo-inositol-1-phosphate synthase GAPDH-like" evidence="1">
    <location>
        <begin position="90"/>
        <end position="201"/>
    </location>
</feature>
<dbReference type="InterPro" id="IPR052199">
    <property type="entry name" value="MIPS"/>
</dbReference>
<dbReference type="Proteomes" id="UP000783287">
    <property type="component" value="Unassembled WGS sequence"/>
</dbReference>
<name>A0A955L6D0_9BACT</name>
<dbReference type="Gene3D" id="3.40.50.720">
    <property type="entry name" value="NAD(P)-binding Rossmann-like Domain"/>
    <property type="match status" value="2"/>
</dbReference>
<evidence type="ECO:0000259" key="1">
    <source>
        <dbReference type="Pfam" id="PF01658"/>
    </source>
</evidence>
<evidence type="ECO:0000313" key="3">
    <source>
        <dbReference type="Proteomes" id="UP000783287"/>
    </source>
</evidence>
<accession>A0A955L6D0</accession>
<dbReference type="SUPFAM" id="SSF51735">
    <property type="entry name" value="NAD(P)-binding Rossmann-fold domains"/>
    <property type="match status" value="1"/>
</dbReference>
<dbReference type="EMBL" id="JAGQLK010000150">
    <property type="protein sequence ID" value="MCA9383841.1"/>
    <property type="molecule type" value="Genomic_DNA"/>
</dbReference>
<organism evidence="2 3">
    <name type="scientific">Candidatus Dojkabacteria bacterium</name>
    <dbReference type="NCBI Taxonomy" id="2099670"/>
    <lineage>
        <taxon>Bacteria</taxon>
        <taxon>Candidatus Dojkabacteria</taxon>
    </lineage>
</organism>
<sequence>KFVKERIPESKEEVVDPIKILKETGAEIIVSYLPVGSQKATEYWADIALQAGCGFVNCIPVFIASTPKWEYKFKKAKLPIIGDDIKSQVGATIVHRTLANLYLDRGMPVERTYQLNTGGNMDFMNMLEIERLTSKKISKTNAVSSQLKARGQHIEDDDIHVGPSDYVPWQKDNKICFIRIESKHFGDVPTYIDVRLSVEDSPNSAGVVIDAIRCMKLALNNNIGGALIEPSSYFMKSPPYQFEDREARSMVADFIEENS</sequence>
<dbReference type="PANTHER" id="PTHR43125:SF1">
    <property type="entry name" value="INOSITOL-3-PHOSPHATE SYNTHASE"/>
    <property type="match status" value="1"/>
</dbReference>